<keyword evidence="2" id="KW-1133">Transmembrane helix</keyword>
<feature type="domain" description="FecR protein" evidence="3">
    <location>
        <begin position="113"/>
        <end position="215"/>
    </location>
</feature>
<feature type="region of interest" description="Disordered" evidence="1">
    <location>
        <begin position="354"/>
        <end position="375"/>
    </location>
</feature>
<dbReference type="Gene3D" id="2.60.120.1440">
    <property type="match status" value="1"/>
</dbReference>
<keyword evidence="5" id="KW-1185">Reference proteome</keyword>
<dbReference type="Proteomes" id="UP000293142">
    <property type="component" value="Unassembled WGS sequence"/>
</dbReference>
<keyword evidence="2" id="KW-0812">Transmembrane</keyword>
<dbReference type="InterPro" id="IPR006860">
    <property type="entry name" value="FecR"/>
</dbReference>
<dbReference type="PANTHER" id="PTHR38731:SF1">
    <property type="entry name" value="FECR PROTEIN DOMAIN-CONTAINING PROTEIN"/>
    <property type="match status" value="1"/>
</dbReference>
<feature type="compositionally biased region" description="Low complexity" evidence="1">
    <location>
        <begin position="426"/>
        <end position="463"/>
    </location>
</feature>
<protein>
    <recommendedName>
        <fullName evidence="3">FecR protein domain-containing protein</fullName>
    </recommendedName>
</protein>
<feature type="transmembrane region" description="Helical" evidence="2">
    <location>
        <begin position="49"/>
        <end position="69"/>
    </location>
</feature>
<dbReference type="OrthoDB" id="2888245at2"/>
<sequence length="827" mass="86897">MRIVPIGEDFCRFQLLPMTLDNVRIGQLIEYERRFSVENITEYRMKSKAFMSLLIVFTLVFSLFSSIAAKPAEAKASARAAVVVTVKGDVSVKKAGGSKSYSAYEDMSLNQGDYISTGSGAAVTLRVADRQDEITVGENSEFYISDLAEQGGGTVSKFKMWAGSAWTKVKSLVSSDDEFEMETPTAVMGVRGTQLGVNINPETGGSSTLVGSGIVTATTTTNQAAPDGQSTQTSQDVTVYPTQQFSMGSRDEVTDLRASVNTVDVNNFVQNAPPDIVNSFIQGASDMQAENNQIMNNLSANAQNGTTPPGNTTLNLSDPNALSQFSGNINGLIPNFAQSAVNSGAASQSTIDQLNSTLPPGQQVDLNNVTPLDPNAGVDPAVAQIVQEQQANKAAAAERTGQEQQQVTAAQQNMPNLVSQVTEQRQQVQAANEQAKAQATQQAQQNAQQQSQQTTPNNPTTTPSTPPTTTPSTTTSNSGNSSSGSSTIFVPVPTVTSPSTVVTVGNPVVIKAKAANIYTIKVFNGSDELGSAQGAGDTESNITLRNLPEGTYNLTVRSFLGAYTSTNVALPAITVVEPGSVQVVYPTSNVTTSSPYVTARASKSDSLIKVFNGETLVGSATGIANQDVTVPLALAAGSSYSNLYVAVEKSGIQSERSKINVTITVTSTGGTAKLTVEPGTYANGTAKAVLSLENFPQTNEFYALEVHLTYAPSKLKYSGPETLIKDNSTIFGAQAQSAETLKEYTGTTSNSELIYAASNYDLANVSSNITVDGKKTLVTIPLTVGTGAAADTTVPITVVYYKIVNKSGATVLEVTPNNSITINVPVK</sequence>
<proteinExistence type="predicted"/>
<evidence type="ECO:0000256" key="2">
    <source>
        <dbReference type="SAM" id="Phobius"/>
    </source>
</evidence>
<dbReference type="PANTHER" id="PTHR38731">
    <property type="entry name" value="LIPL45-RELATED LIPOPROTEIN-RELATED"/>
    <property type="match status" value="1"/>
</dbReference>
<keyword evidence="2" id="KW-0472">Membrane</keyword>
<evidence type="ECO:0000313" key="5">
    <source>
        <dbReference type="Proteomes" id="UP000293142"/>
    </source>
</evidence>
<organism evidence="4 5">
    <name type="scientific">Paenibacillus thalictri</name>
    <dbReference type="NCBI Taxonomy" id="2527873"/>
    <lineage>
        <taxon>Bacteria</taxon>
        <taxon>Bacillati</taxon>
        <taxon>Bacillota</taxon>
        <taxon>Bacilli</taxon>
        <taxon>Bacillales</taxon>
        <taxon>Paenibacillaceae</taxon>
        <taxon>Paenibacillus</taxon>
    </lineage>
</organism>
<name>A0A4Q9DWC6_9BACL</name>
<dbReference type="EMBL" id="SIRE01000003">
    <property type="protein sequence ID" value="TBL81339.1"/>
    <property type="molecule type" value="Genomic_DNA"/>
</dbReference>
<comment type="caution">
    <text evidence="4">The sequence shown here is derived from an EMBL/GenBank/DDBJ whole genome shotgun (WGS) entry which is preliminary data.</text>
</comment>
<feature type="compositionally biased region" description="Low complexity" evidence="1">
    <location>
        <begin position="470"/>
        <end position="485"/>
    </location>
</feature>
<accession>A0A4Q9DWC6</accession>
<feature type="region of interest" description="Disordered" evidence="1">
    <location>
        <begin position="420"/>
        <end position="485"/>
    </location>
</feature>
<dbReference type="AlphaFoldDB" id="A0A4Q9DWC6"/>
<evidence type="ECO:0000259" key="3">
    <source>
        <dbReference type="Pfam" id="PF04773"/>
    </source>
</evidence>
<evidence type="ECO:0000313" key="4">
    <source>
        <dbReference type="EMBL" id="TBL81339.1"/>
    </source>
</evidence>
<gene>
    <name evidence="4" type="ORF">EYB31_04445</name>
</gene>
<feature type="compositionally biased region" description="Polar residues" evidence="1">
    <location>
        <begin position="354"/>
        <end position="370"/>
    </location>
</feature>
<evidence type="ECO:0000256" key="1">
    <source>
        <dbReference type="SAM" id="MobiDB-lite"/>
    </source>
</evidence>
<reference evidence="4 5" key="1">
    <citation type="submission" date="2019-02" db="EMBL/GenBank/DDBJ databases">
        <title>Paenibacillus sp. nov., isolated from surface-sterilized tissue of Thalictrum simplex L.</title>
        <authorList>
            <person name="Tuo L."/>
        </authorList>
    </citation>
    <scope>NUCLEOTIDE SEQUENCE [LARGE SCALE GENOMIC DNA]</scope>
    <source>
        <strain evidence="4 5">N2SHLJ1</strain>
    </source>
</reference>
<dbReference type="Pfam" id="PF04773">
    <property type="entry name" value="FecR"/>
    <property type="match status" value="1"/>
</dbReference>